<dbReference type="Proteomes" id="UP000072874">
    <property type="component" value="Chromosome 9"/>
</dbReference>
<dbReference type="KEGG" id="pyo:PY17X_0921200"/>
<dbReference type="Pfam" id="PF11675">
    <property type="entry name" value="DUF3271"/>
    <property type="match status" value="1"/>
</dbReference>
<reference evidence="3" key="4">
    <citation type="submission" date="2019-05" db="EMBL/GenBank/DDBJ databases">
        <authorList>
            <consortium name="Pathogen Informatics"/>
        </authorList>
    </citation>
    <scope>NUCLEOTIDE SEQUENCE</scope>
    <source>
        <strain evidence="3">17X</strain>
    </source>
</reference>
<dbReference type="VEuPathDB" id="PlasmoDB:PYYM_0920600"/>
<evidence type="ECO:0000313" key="2">
    <source>
        <dbReference type="EMBL" id="CDU17984.1"/>
    </source>
</evidence>
<dbReference type="EMBL" id="LM993663">
    <property type="protein sequence ID" value="VTZ78401.1"/>
    <property type="molecule type" value="Genomic_DNA"/>
</dbReference>
<sequence length="267" mass="31440">MKMMNIILSFFILVISINVKGTTFQDGNNNIPEPIGYISLAQPIAYISLAQPTVVFAYDKKKHTKYLDLINSVLNEQSKNTIYEFEGGNYHWVITNFGISIDNSSLRLKLYFSEKEIDALKFGTKYFISYLRDNIKYLFSRYMDKYDFEKNYGGDLKKLAEDLKALIYDRLNHNFKYNLIKREKKTKDEKVNKKGKKIFKTLVHNSDIIIQGYFIKVRKDGNYTDLTRNLNMYFDININKDNVNSNYDLKFLKSEIIELVSKPLRRP</sequence>
<dbReference type="EMBL" id="LK934637">
    <property type="protein sequence ID" value="CDU17984.1"/>
    <property type="molecule type" value="Genomic_DNA"/>
</dbReference>
<evidence type="ECO:0000313" key="5">
    <source>
        <dbReference type="Proteomes" id="UP000072904"/>
    </source>
</evidence>
<dbReference type="GeneID" id="3790695"/>
<gene>
    <name evidence="3" type="ORF">PY17X_0921200</name>
    <name evidence="2" type="ORF">PYYM_0920600</name>
</gene>
<proteinExistence type="predicted"/>
<name>A0A078KAN0_PLAYE</name>
<dbReference type="RefSeq" id="XP_725356.1">
    <property type="nucleotide sequence ID" value="XM_720263.1"/>
</dbReference>
<accession>A0A078KAN0</accession>
<reference evidence="3" key="2">
    <citation type="submission" date="2014-05" db="EMBL/GenBank/DDBJ databases">
        <authorList>
            <person name="Aslett M.A."/>
            <person name="De Silva N."/>
        </authorList>
    </citation>
    <scope>NUCLEOTIDE SEQUENCE</scope>
    <source>
        <strain evidence="3">17X</strain>
    </source>
</reference>
<organism evidence="3 4">
    <name type="scientific">Plasmodium yoelii</name>
    <dbReference type="NCBI Taxonomy" id="5861"/>
    <lineage>
        <taxon>Eukaryota</taxon>
        <taxon>Sar</taxon>
        <taxon>Alveolata</taxon>
        <taxon>Apicomplexa</taxon>
        <taxon>Aconoidasida</taxon>
        <taxon>Haemosporida</taxon>
        <taxon>Plasmodiidae</taxon>
        <taxon>Plasmodium</taxon>
        <taxon>Plasmodium (Vinckeia)</taxon>
    </lineage>
</organism>
<dbReference type="InterPro" id="IPR021689">
    <property type="entry name" value="DUF3271"/>
</dbReference>
<dbReference type="AlphaFoldDB" id="A0A078KAN0"/>
<evidence type="ECO:0000313" key="4">
    <source>
        <dbReference type="Proteomes" id="UP000072874"/>
    </source>
</evidence>
<dbReference type="OrthoDB" id="372352at2759"/>
<feature type="chain" id="PRO_5014502185" evidence="1">
    <location>
        <begin position="22"/>
        <end position="267"/>
    </location>
</feature>
<dbReference type="VEuPathDB" id="PlasmoDB:PY04973"/>
<feature type="signal peptide" evidence="1">
    <location>
        <begin position="1"/>
        <end position="21"/>
    </location>
</feature>
<protein>
    <submittedName>
        <fullName evidence="3">Fam-d protein</fullName>
    </submittedName>
</protein>
<evidence type="ECO:0000256" key="1">
    <source>
        <dbReference type="SAM" id="SignalP"/>
    </source>
</evidence>
<dbReference type="Proteomes" id="UP000072904">
    <property type="component" value="Chromosome 9"/>
</dbReference>
<reference evidence="4 5" key="1">
    <citation type="journal article" date="2014" name="BMC Biol.">
        <title>A comprehensive evaluation of rodent malaria parasite genomes and gene expression.</title>
        <authorList>
            <person name="Otto T.D."/>
            <person name="Bohme U."/>
            <person name="Jackson A.P."/>
            <person name="Hunt M."/>
            <person name="Franke-Fayard B."/>
            <person name="Hoeijmakers W.A."/>
            <person name="Religa A.A."/>
            <person name="Robertson L."/>
            <person name="Sanders M."/>
            <person name="Ogun S.A."/>
            <person name="Cunningham D."/>
            <person name="Erhart A."/>
            <person name="Billker O."/>
            <person name="Khan S.M."/>
            <person name="Stunnenberg H.G."/>
            <person name="Langhorne J."/>
            <person name="Holder A.A."/>
            <person name="Waters A.P."/>
            <person name="Newbold C.I."/>
            <person name="Pain A."/>
            <person name="Berriman M."/>
            <person name="Janse C.J."/>
        </authorList>
    </citation>
    <scope>NUCLEOTIDE SEQUENCE [LARGE SCALE GENOMIC DNA]</scope>
    <source>
        <strain evidence="3 4">17X</strain>
        <strain evidence="2 5">YM</strain>
    </source>
</reference>
<reference evidence="2" key="3">
    <citation type="submission" date="2014-05" db="EMBL/GenBank/DDBJ databases">
        <authorList>
            <person name="Aslett A.Martin."/>
            <person name="De Silva Nishadi"/>
        </authorList>
    </citation>
    <scope>NUCLEOTIDE SEQUENCE</scope>
    <source>
        <strain evidence="2">YM</strain>
    </source>
</reference>
<dbReference type="VEuPathDB" id="PlasmoDB:PY17X_0921200"/>
<keyword evidence="1" id="KW-0732">Signal</keyword>
<evidence type="ECO:0000313" key="3">
    <source>
        <dbReference type="EMBL" id="VTZ78401.1"/>
    </source>
</evidence>
<dbReference type="VEuPathDB" id="PlasmoDB:Py17XNL_000900232"/>